<dbReference type="Proteomes" id="UP000694904">
    <property type="component" value="Chromosome 4"/>
</dbReference>
<organism evidence="1 2">
    <name type="scientific">Drosophila arizonae</name>
    <name type="common">Fruit fly</name>
    <dbReference type="NCBI Taxonomy" id="7263"/>
    <lineage>
        <taxon>Eukaryota</taxon>
        <taxon>Metazoa</taxon>
        <taxon>Ecdysozoa</taxon>
        <taxon>Arthropoda</taxon>
        <taxon>Hexapoda</taxon>
        <taxon>Insecta</taxon>
        <taxon>Pterygota</taxon>
        <taxon>Neoptera</taxon>
        <taxon>Endopterygota</taxon>
        <taxon>Diptera</taxon>
        <taxon>Brachycera</taxon>
        <taxon>Muscomorpha</taxon>
        <taxon>Ephydroidea</taxon>
        <taxon>Drosophilidae</taxon>
        <taxon>Drosophila</taxon>
    </lineage>
</organism>
<keyword evidence="1" id="KW-1185">Reference proteome</keyword>
<reference evidence="2" key="3">
    <citation type="submission" date="2025-08" db="UniProtKB">
        <authorList>
            <consortium name="RefSeq"/>
        </authorList>
    </citation>
    <scope>IDENTIFICATION</scope>
    <source>
        <tissue evidence="2">Whole organism</tissue>
    </source>
</reference>
<proteinExistence type="predicted"/>
<protein>
    <submittedName>
        <fullName evidence="2">Uncharacterized protein LOC108613631</fullName>
    </submittedName>
</protein>
<gene>
    <name evidence="2" type="primary">LOC108613631</name>
</gene>
<name>A0ABM1P651_DROAR</name>
<dbReference type="GeneID" id="108613631"/>
<reference evidence="1" key="1">
    <citation type="journal article" date="1997" name="Nucleic Acids Res.">
        <title>tRNAscan-SE: a program for improved detection of transfer RNA genes in genomic sequence.</title>
        <authorList>
            <person name="Lowe T.M."/>
            <person name="Eddy S.R."/>
        </authorList>
    </citation>
    <scope>NUCLEOTIDE SEQUENCE [LARGE SCALE GENOMIC DNA]</scope>
</reference>
<evidence type="ECO:0000313" key="2">
    <source>
        <dbReference type="RefSeq" id="XP_017862687.1"/>
    </source>
</evidence>
<evidence type="ECO:0000313" key="1">
    <source>
        <dbReference type="Proteomes" id="UP000694904"/>
    </source>
</evidence>
<reference evidence="1" key="2">
    <citation type="journal article" date="2016" name="G3 (Bethesda)">
        <title>Genome Evolution in Three Species of Cactophilic Drosophila.</title>
        <authorList>
            <person name="Sanchez-Flores A."/>
            <person name="Penazola F."/>
            <person name="Carpinteyro-Ponce J."/>
            <person name="Nazario-Yepiz N."/>
            <person name="Abreu-Goodger C."/>
            <person name="Machado C.A."/>
            <person name="Markow T.A."/>
        </authorList>
    </citation>
    <scope>NUCLEOTIDE SEQUENCE [LARGE SCALE GENOMIC DNA]</scope>
</reference>
<sequence length="369" mass="41632">MSTTFDKCLQNIVMQMKVTPKEHKDFLYDSAYIAGWINTALKQRRSMLAGSFSNLSATATYISGSKVDLPANFNCYLLLDLRFPFYTEIKNDDCIYLHSVFKEQVVGDSLISAVYLQTHLRNDLSNLLRPQPKITCKGGSGRSYQLCYHTSLYPVSSHTIIATQLKAKCSTSIVFDFLVAIKLPIEKFPKPASVAMPDSMIDSELSYWVALPVPHFDVNYNGHSYMGRSHVWQKATPGQRQRWCLVVRMFYMMSSGNGTLNTIGIHSLKHTCVNLCEKFGIEKADRPIGLKLMDMMITHGARKLREKKIASRTGQIVNLETHPALATDCSKMDALLSKMKAKMTSKEACDMESLSEMFGLSKKKKSNWL</sequence>
<dbReference type="RefSeq" id="XP_017862687.1">
    <property type="nucleotide sequence ID" value="XM_018007198.1"/>
</dbReference>
<accession>A0ABM1P651</accession>